<organism evidence="2 3">
    <name type="scientific">Thioflavicoccus mobilis 8321</name>
    <dbReference type="NCBI Taxonomy" id="765912"/>
    <lineage>
        <taxon>Bacteria</taxon>
        <taxon>Pseudomonadati</taxon>
        <taxon>Pseudomonadota</taxon>
        <taxon>Gammaproteobacteria</taxon>
        <taxon>Chromatiales</taxon>
        <taxon>Chromatiaceae</taxon>
        <taxon>Thioflavicoccus</taxon>
    </lineage>
</organism>
<gene>
    <name evidence="2" type="ORF">Thimo_2696</name>
</gene>
<dbReference type="HOGENOM" id="CLU_101403_0_0_6"/>
<dbReference type="Proteomes" id="UP000010816">
    <property type="component" value="Chromosome"/>
</dbReference>
<evidence type="ECO:0000256" key="1">
    <source>
        <dbReference type="SAM" id="SignalP"/>
    </source>
</evidence>
<dbReference type="KEGG" id="tmb:Thimo_2696"/>
<keyword evidence="3" id="KW-1185">Reference proteome</keyword>
<proteinExistence type="predicted"/>
<protein>
    <submittedName>
        <fullName evidence="2">Uncharacterized protein</fullName>
    </submittedName>
</protein>
<reference evidence="2 3" key="1">
    <citation type="submission" date="2011-09" db="EMBL/GenBank/DDBJ databases">
        <title>Complete sequence of chromosome of Thioflavicoccus mobilis 8321.</title>
        <authorList>
            <consortium name="US DOE Joint Genome Institute"/>
            <person name="Lucas S."/>
            <person name="Han J."/>
            <person name="Lapidus A."/>
            <person name="Cheng J.-F."/>
            <person name="Goodwin L."/>
            <person name="Pitluck S."/>
            <person name="Peters L."/>
            <person name="Ovchinnikova G."/>
            <person name="Lu M."/>
            <person name="Detter J.C."/>
            <person name="Han C."/>
            <person name="Tapia R."/>
            <person name="Land M."/>
            <person name="Hauser L."/>
            <person name="Kyrpides N."/>
            <person name="Ivanova N."/>
            <person name="Pagani I."/>
            <person name="Vogl K."/>
            <person name="Liu Z."/>
            <person name="Imhoff J."/>
            <person name="Thiel V."/>
            <person name="Frigaard N.-U."/>
            <person name="Bryant D."/>
            <person name="Woyke T."/>
        </authorList>
    </citation>
    <scope>NUCLEOTIDE SEQUENCE [LARGE SCALE GENOMIC DNA]</scope>
    <source>
        <strain evidence="2 3">8321</strain>
    </source>
</reference>
<evidence type="ECO:0000313" key="3">
    <source>
        <dbReference type="Proteomes" id="UP000010816"/>
    </source>
</evidence>
<dbReference type="AlphaFoldDB" id="L0H016"/>
<dbReference type="RefSeq" id="WP_015281539.1">
    <property type="nucleotide sequence ID" value="NC_019940.1"/>
</dbReference>
<evidence type="ECO:0000313" key="2">
    <source>
        <dbReference type="EMBL" id="AGA91407.1"/>
    </source>
</evidence>
<name>L0H016_9GAMM</name>
<dbReference type="eggNOG" id="ENOG5032TTU">
    <property type="taxonomic scope" value="Bacteria"/>
</dbReference>
<dbReference type="OrthoDB" id="5772903at2"/>
<dbReference type="STRING" id="765912.Thimo_2696"/>
<feature type="chain" id="PRO_5003943181" evidence="1">
    <location>
        <begin position="23"/>
        <end position="190"/>
    </location>
</feature>
<accession>L0H016</accession>
<keyword evidence="1" id="KW-0732">Signal</keyword>
<dbReference type="EMBL" id="CP003051">
    <property type="protein sequence ID" value="AGA91407.1"/>
    <property type="molecule type" value="Genomic_DNA"/>
</dbReference>
<sequence>MKNRVTSILFLTLLLANGVAIQADDANRNRAAMADAMTRMMDAMGFLGDNATPPSTGWWAAPGGGPMMPSLGNPMPYYGMDQMLERLPQGTPLPGAGETPPWQVGPLEGLWESPNDGLLIVQGNRYRLYQPCAGHVDGTLQVNADRLLLRNRTQGIEHRFEIALQGGRLALRSDNGQIYLYRRLRLGMPR</sequence>
<feature type="signal peptide" evidence="1">
    <location>
        <begin position="1"/>
        <end position="22"/>
    </location>
</feature>